<comment type="caution">
    <text evidence="2">The sequence shown here is derived from an EMBL/GenBank/DDBJ whole genome shotgun (WGS) entry which is preliminary data.</text>
</comment>
<evidence type="ECO:0000256" key="1">
    <source>
        <dbReference type="SAM" id="MobiDB-lite"/>
    </source>
</evidence>
<dbReference type="AlphaFoldDB" id="A0AA40E165"/>
<reference evidence="2" key="1">
    <citation type="submission" date="2023-06" db="EMBL/GenBank/DDBJ databases">
        <title>Genome-scale phylogeny and comparative genomics of the fungal order Sordariales.</title>
        <authorList>
            <consortium name="Lawrence Berkeley National Laboratory"/>
            <person name="Hensen N."/>
            <person name="Bonometti L."/>
            <person name="Westerberg I."/>
            <person name="Brannstrom I.O."/>
            <person name="Guillou S."/>
            <person name="Cros-Aarteil S."/>
            <person name="Calhoun S."/>
            <person name="Haridas S."/>
            <person name="Kuo A."/>
            <person name="Mondo S."/>
            <person name="Pangilinan J."/>
            <person name="Riley R."/>
            <person name="Labutti K."/>
            <person name="Andreopoulos B."/>
            <person name="Lipzen A."/>
            <person name="Chen C."/>
            <person name="Yanf M."/>
            <person name="Daum C."/>
            <person name="Ng V."/>
            <person name="Clum A."/>
            <person name="Steindorff A."/>
            <person name="Ohm R."/>
            <person name="Martin F."/>
            <person name="Silar P."/>
            <person name="Natvig D."/>
            <person name="Lalanne C."/>
            <person name="Gautier V."/>
            <person name="Ament-Velasquez S.L."/>
            <person name="Kruys A."/>
            <person name="Hutchinson M.I."/>
            <person name="Powell A.J."/>
            <person name="Barry K."/>
            <person name="Miller A.N."/>
            <person name="Grigoriev I.V."/>
            <person name="Debuchy R."/>
            <person name="Gladieux P."/>
            <person name="Thoren M.H."/>
            <person name="Johannesson H."/>
        </authorList>
    </citation>
    <scope>NUCLEOTIDE SEQUENCE</scope>
    <source>
        <strain evidence="2">CBS 540.89</strain>
    </source>
</reference>
<accession>A0AA40E165</accession>
<protein>
    <submittedName>
        <fullName evidence="2">Uncharacterized protein</fullName>
    </submittedName>
</protein>
<dbReference type="Proteomes" id="UP001172159">
    <property type="component" value="Unassembled WGS sequence"/>
</dbReference>
<evidence type="ECO:0000313" key="3">
    <source>
        <dbReference type="Proteomes" id="UP001172159"/>
    </source>
</evidence>
<sequence>MASQQNEPLRLTPHDDTSSTTAEETRPPFSSPRALLQYLYQDVTRFGGIASENCALHPADRTLPPCLGVAACQQHEEQLVQSTRGTLRMVVEIITVDSRNEFGCVMGLLELGGGVVREGFCGVWRFESWADGNGIRRVRAVEHWENLTTEGGGG</sequence>
<name>A0AA40E165_9PEZI</name>
<feature type="region of interest" description="Disordered" evidence="1">
    <location>
        <begin position="1"/>
        <end position="29"/>
    </location>
</feature>
<gene>
    <name evidence="2" type="ORF">B0T21DRAFT_351675</name>
</gene>
<keyword evidence="3" id="KW-1185">Reference proteome</keyword>
<evidence type="ECO:0000313" key="2">
    <source>
        <dbReference type="EMBL" id="KAK0718893.1"/>
    </source>
</evidence>
<dbReference type="EMBL" id="JAUKTV010000013">
    <property type="protein sequence ID" value="KAK0718893.1"/>
    <property type="molecule type" value="Genomic_DNA"/>
</dbReference>
<proteinExistence type="predicted"/>
<organism evidence="2 3">
    <name type="scientific">Apiosordaria backusii</name>
    <dbReference type="NCBI Taxonomy" id="314023"/>
    <lineage>
        <taxon>Eukaryota</taxon>
        <taxon>Fungi</taxon>
        <taxon>Dikarya</taxon>
        <taxon>Ascomycota</taxon>
        <taxon>Pezizomycotina</taxon>
        <taxon>Sordariomycetes</taxon>
        <taxon>Sordariomycetidae</taxon>
        <taxon>Sordariales</taxon>
        <taxon>Lasiosphaeriaceae</taxon>
        <taxon>Apiosordaria</taxon>
    </lineage>
</organism>